<evidence type="ECO:0000313" key="3">
    <source>
        <dbReference type="Proteomes" id="UP000193862"/>
    </source>
</evidence>
<reference evidence="2 3" key="1">
    <citation type="submission" date="2017-03" db="EMBL/GenBank/DDBJ databases">
        <authorList>
            <person name="Afonso C.L."/>
            <person name="Miller P.J."/>
            <person name="Scott M.A."/>
            <person name="Spackman E."/>
            <person name="Goraichik I."/>
            <person name="Dimitrov K.M."/>
            <person name="Suarez D.L."/>
            <person name="Swayne D.E."/>
        </authorList>
    </citation>
    <scope>NUCLEOTIDE SEQUENCE [LARGE SCALE GENOMIC DNA]</scope>
    <source>
        <strain evidence="2 3">CECT 8620</strain>
    </source>
</reference>
<evidence type="ECO:0000313" key="2">
    <source>
        <dbReference type="EMBL" id="SLN48147.1"/>
    </source>
</evidence>
<keyword evidence="2" id="KW-0418">Kinase</keyword>
<organism evidence="2 3">
    <name type="scientific">Aquimixticola soesokkakensis</name>
    <dbReference type="NCBI Taxonomy" id="1519096"/>
    <lineage>
        <taxon>Bacteria</taxon>
        <taxon>Pseudomonadati</taxon>
        <taxon>Pseudomonadota</taxon>
        <taxon>Alphaproteobacteria</taxon>
        <taxon>Rhodobacterales</taxon>
        <taxon>Paracoccaceae</taxon>
        <taxon>Aquimixticola</taxon>
    </lineage>
</organism>
<dbReference type="Gene3D" id="3.40.50.300">
    <property type="entry name" value="P-loop containing nucleotide triphosphate hydrolases"/>
    <property type="match status" value="1"/>
</dbReference>
<keyword evidence="3" id="KW-1185">Reference proteome</keyword>
<evidence type="ECO:0000259" key="1">
    <source>
        <dbReference type="Pfam" id="PF00485"/>
    </source>
</evidence>
<dbReference type="InterPro" id="IPR006083">
    <property type="entry name" value="PRK/URK"/>
</dbReference>
<dbReference type="RefSeq" id="WP_085836707.1">
    <property type="nucleotide sequence ID" value="NZ_FWFS01000007.1"/>
</dbReference>
<dbReference type="Proteomes" id="UP000193862">
    <property type="component" value="Unassembled WGS sequence"/>
</dbReference>
<dbReference type="GO" id="GO:0005524">
    <property type="term" value="F:ATP binding"/>
    <property type="evidence" value="ECO:0007669"/>
    <property type="project" value="InterPro"/>
</dbReference>
<dbReference type="GO" id="GO:0004594">
    <property type="term" value="F:pantothenate kinase activity"/>
    <property type="evidence" value="ECO:0007669"/>
    <property type="project" value="UniProtKB-EC"/>
</dbReference>
<accession>A0A1Y5STG3</accession>
<name>A0A1Y5STG3_9RHOB</name>
<dbReference type="Pfam" id="PF00485">
    <property type="entry name" value="PRK"/>
    <property type="match status" value="1"/>
</dbReference>
<dbReference type="SUPFAM" id="SSF52540">
    <property type="entry name" value="P-loop containing nucleoside triphosphate hydrolases"/>
    <property type="match status" value="1"/>
</dbReference>
<dbReference type="InterPro" id="IPR027417">
    <property type="entry name" value="P-loop_NTPase"/>
</dbReference>
<sequence>MIDSLVARIAALPPRFSGSGLRAGPSEMIRYRIAIAGAPASGKSTLADVLCERLNAQGRRAKVVPMDGFHLDNALLEARGLLARKGAPETFDAGGFARLVRAIGTDPEVFIPLFDRARDLSLNGADVISADTEIAIFEGNYLLFDDENWRELASLWDLSICLDVPERVLRARLVQRWLDHGLSAEAALQRAESNDLPNAARVRAAPLEADITLRMPV</sequence>
<dbReference type="AlphaFoldDB" id="A0A1Y5STG3"/>
<dbReference type="EC" id="2.7.1.33" evidence="2"/>
<dbReference type="NCBIfam" id="NF006746">
    <property type="entry name" value="PRK09270.1-5"/>
    <property type="match status" value="1"/>
</dbReference>
<dbReference type="PANTHER" id="PTHR10285">
    <property type="entry name" value="URIDINE KINASE"/>
    <property type="match status" value="1"/>
</dbReference>
<keyword evidence="2" id="KW-0808">Transferase</keyword>
<proteinExistence type="predicted"/>
<protein>
    <submittedName>
        <fullName evidence="2">Pantothenate kinase</fullName>
        <ecNumber evidence="2">2.7.1.33</ecNumber>
    </submittedName>
</protein>
<dbReference type="OrthoDB" id="1550976at2"/>
<feature type="domain" description="Phosphoribulokinase/uridine kinase" evidence="1">
    <location>
        <begin position="33"/>
        <end position="189"/>
    </location>
</feature>
<gene>
    <name evidence="2" type="primary">coaA</name>
    <name evidence="2" type="ORF">AQS8620_02005</name>
</gene>
<dbReference type="EMBL" id="FWFS01000007">
    <property type="protein sequence ID" value="SLN48147.1"/>
    <property type="molecule type" value="Genomic_DNA"/>
</dbReference>